<dbReference type="Pfam" id="PF03732">
    <property type="entry name" value="Retrotrans_gag"/>
    <property type="match status" value="1"/>
</dbReference>
<gene>
    <name evidence="4" type="primary">Ttc36</name>
    <name evidence="4" type="ORF">AWC38_SpisGene16533</name>
</gene>
<dbReference type="InterPro" id="IPR038906">
    <property type="entry name" value="TTC36"/>
</dbReference>
<dbReference type="Gene3D" id="2.40.70.10">
    <property type="entry name" value="Acid Proteases"/>
    <property type="match status" value="1"/>
</dbReference>
<dbReference type="EMBL" id="LSMT01000378">
    <property type="protein sequence ID" value="PFX19095.1"/>
    <property type="molecule type" value="Genomic_DNA"/>
</dbReference>
<feature type="domain" description="Retrotransposon gag" evidence="3">
    <location>
        <begin position="198"/>
        <end position="274"/>
    </location>
</feature>
<dbReference type="CDD" id="cd00303">
    <property type="entry name" value="retropepsin_like"/>
    <property type="match status" value="1"/>
</dbReference>
<accession>A0A2B4RS63</accession>
<dbReference type="AlphaFoldDB" id="A0A2B4RS63"/>
<evidence type="ECO:0000256" key="2">
    <source>
        <dbReference type="SAM" id="MobiDB-lite"/>
    </source>
</evidence>
<keyword evidence="5" id="KW-1185">Reference proteome</keyword>
<evidence type="ECO:0000256" key="1">
    <source>
        <dbReference type="ARBA" id="ARBA00006995"/>
    </source>
</evidence>
<dbReference type="InterPro" id="IPR021109">
    <property type="entry name" value="Peptidase_aspartic_dom_sf"/>
</dbReference>
<dbReference type="GO" id="GO:0006570">
    <property type="term" value="P:tyrosine metabolic process"/>
    <property type="evidence" value="ECO:0007669"/>
    <property type="project" value="TreeGrafter"/>
</dbReference>
<dbReference type="InterPro" id="IPR005162">
    <property type="entry name" value="Retrotrans_gag_dom"/>
</dbReference>
<evidence type="ECO:0000259" key="3">
    <source>
        <dbReference type="Pfam" id="PF03732"/>
    </source>
</evidence>
<feature type="compositionally biased region" description="Basic and acidic residues" evidence="2">
    <location>
        <begin position="70"/>
        <end position="92"/>
    </location>
</feature>
<comment type="similarity">
    <text evidence="1">Belongs to the TTC36 family.</text>
</comment>
<comment type="caution">
    <text evidence="4">The sequence shown here is derived from an EMBL/GenBank/DDBJ whole genome shotgun (WGS) entry which is preliminary data.</text>
</comment>
<name>A0A2B4RS63_STYPI</name>
<dbReference type="PANTHER" id="PTHR21405">
    <property type="entry name" value="CDNA SEQUENCE BC021608"/>
    <property type="match status" value="1"/>
</dbReference>
<reference evidence="5" key="1">
    <citation type="journal article" date="2017" name="bioRxiv">
        <title>Comparative analysis of the genomes of Stylophora pistillata and Acropora digitifera provides evidence for extensive differences between species of corals.</title>
        <authorList>
            <person name="Voolstra C.R."/>
            <person name="Li Y."/>
            <person name="Liew Y.J."/>
            <person name="Baumgarten S."/>
            <person name="Zoccola D."/>
            <person name="Flot J.-F."/>
            <person name="Tambutte S."/>
            <person name="Allemand D."/>
            <person name="Aranda M."/>
        </authorList>
    </citation>
    <scope>NUCLEOTIDE SEQUENCE [LARGE SCALE GENOMIC DNA]</scope>
</reference>
<organism evidence="4 5">
    <name type="scientific">Stylophora pistillata</name>
    <name type="common">Smooth cauliflower coral</name>
    <dbReference type="NCBI Taxonomy" id="50429"/>
    <lineage>
        <taxon>Eukaryota</taxon>
        <taxon>Metazoa</taxon>
        <taxon>Cnidaria</taxon>
        <taxon>Anthozoa</taxon>
        <taxon>Hexacorallia</taxon>
        <taxon>Scleractinia</taxon>
        <taxon>Astrocoeniina</taxon>
        <taxon>Pocilloporidae</taxon>
        <taxon>Stylophora</taxon>
    </lineage>
</organism>
<protein>
    <submittedName>
        <fullName evidence="4">Tetratricopeptide repeat protein 36</fullName>
    </submittedName>
</protein>
<dbReference type="Proteomes" id="UP000225706">
    <property type="component" value="Unassembled WGS sequence"/>
</dbReference>
<evidence type="ECO:0000313" key="5">
    <source>
        <dbReference type="Proteomes" id="UP000225706"/>
    </source>
</evidence>
<dbReference type="Gene3D" id="1.25.40.10">
    <property type="entry name" value="Tetratricopeptide repeat domain"/>
    <property type="match status" value="1"/>
</dbReference>
<dbReference type="PANTHER" id="PTHR21405:SF0">
    <property type="entry name" value="TETRATRICOPEPTIDE REPEAT PROTEIN 36"/>
    <property type="match status" value="1"/>
</dbReference>
<feature type="region of interest" description="Disordered" evidence="2">
    <location>
        <begin position="62"/>
        <end position="92"/>
    </location>
</feature>
<dbReference type="STRING" id="50429.A0A2B4RS63"/>
<sequence>MSLIACGSIHQGHEQFSDDSGGRLEIFMCLSALLSNRSPRADAQSKAFSGIPAPSECSLVSSCTGSQSSDSKEDLIYESGKTRENPSDRENVSEDFLEARNDSFVNSRHNSLDSNQLSLTPAYAEMEDQVSQLCQAVERMQASVNSQNRSGGVKASVTFPIFRGDESEDAHKFVRNYKRAGRLNGWDSDSLALGLPLYLKAYASAWFKTLPRADEVSFEELSEKLVTHFASGATEWRVRQALGQRRQLEKESVADYAYSLRTHCARIDLPNSEWTVLSRDSFPRFAKLGVPDSESGTTVNGSRLTTIGKTLMEFVIDSRIFTFEVCVIEDLSFDDILGRDFLQRFCFKVDFGNGLVSFPSEPSPFPFEGVRVDDDNDLIDKAFISSVHASRTFVIPPQSEILISGELEDSSIKYGIDGMIVPKPDLSHIYSIFGASELVGVAEDGTIPIRYVIDLNKCYITEEVDHDQARQGDMPSALEDLDKAIQQRKDRGVVASQAYTQRALIHRLNCNEDKALEDFTKAANLSNAFARSMVVQMNPYAAMCNRMLADAINQLRGEPQ</sequence>
<dbReference type="InterPro" id="IPR011990">
    <property type="entry name" value="TPR-like_helical_dom_sf"/>
</dbReference>
<dbReference type="SUPFAM" id="SSF48452">
    <property type="entry name" value="TPR-like"/>
    <property type="match status" value="1"/>
</dbReference>
<evidence type="ECO:0000313" key="4">
    <source>
        <dbReference type="EMBL" id="PFX19095.1"/>
    </source>
</evidence>
<proteinExistence type="inferred from homology"/>
<dbReference type="OrthoDB" id="5990438at2759"/>